<comment type="caution">
    <text evidence="1">The sequence shown here is derived from an EMBL/GenBank/DDBJ whole genome shotgun (WGS) entry which is preliminary data.</text>
</comment>
<dbReference type="EMBL" id="JAAMRF010000005">
    <property type="protein sequence ID" value="MBA1274151.1"/>
    <property type="molecule type" value="Genomic_DNA"/>
</dbReference>
<organism evidence="1 2">
    <name type="scientific">Stutzerimonas azotifigens</name>
    <dbReference type="NCBI Taxonomy" id="291995"/>
    <lineage>
        <taxon>Bacteria</taxon>
        <taxon>Pseudomonadati</taxon>
        <taxon>Pseudomonadota</taxon>
        <taxon>Gammaproteobacteria</taxon>
        <taxon>Pseudomonadales</taxon>
        <taxon>Pseudomonadaceae</taxon>
        <taxon>Stutzerimonas</taxon>
    </lineage>
</organism>
<sequence length="63" mass="6979">MIGDYSAIYEHLDTAQKHADQAETDNNPGLFREAIDEVVAAIKILMRNAQESEGEVMQGDEAQ</sequence>
<dbReference type="RefSeq" id="WP_181071226.1">
    <property type="nucleotide sequence ID" value="NZ_JAAMRF010000005.1"/>
</dbReference>
<gene>
    <name evidence="1" type="ORF">G7026_12360</name>
</gene>
<name>A0ABR5Z1T4_9GAMM</name>
<protein>
    <submittedName>
        <fullName evidence="1">Uncharacterized protein</fullName>
    </submittedName>
</protein>
<accession>A0ABR5Z1T4</accession>
<evidence type="ECO:0000313" key="1">
    <source>
        <dbReference type="EMBL" id="MBA1274151.1"/>
    </source>
</evidence>
<dbReference type="Proteomes" id="UP000786387">
    <property type="component" value="Unassembled WGS sequence"/>
</dbReference>
<keyword evidence="2" id="KW-1185">Reference proteome</keyword>
<evidence type="ECO:0000313" key="2">
    <source>
        <dbReference type="Proteomes" id="UP000786387"/>
    </source>
</evidence>
<proteinExistence type="predicted"/>
<reference evidence="1 2" key="1">
    <citation type="submission" date="2020-02" db="EMBL/GenBank/DDBJ databases">
        <title>Synteny-based analysis reveals conserved mechanism for high triclosan tolerance in Pseudomonas, as well as instances of horizontal transfer.</title>
        <authorList>
            <person name="Mcfarland A.G."/>
            <person name="Bertucci H.K."/>
            <person name="Litmann E."/>
            <person name="Shen J."/>
            <person name="Huttenhower C."/>
            <person name="Hartmann E.M."/>
        </authorList>
    </citation>
    <scope>NUCLEOTIDE SEQUENCE [LARGE SCALE GENOMIC DNA]</scope>
    <source>
        <strain evidence="1 2">115A1</strain>
    </source>
</reference>